<dbReference type="Pfam" id="PF16656">
    <property type="entry name" value="Pur_ac_phosph_N"/>
    <property type="match status" value="1"/>
</dbReference>
<keyword evidence="8" id="KW-0812">Transmembrane</keyword>
<dbReference type="InterPro" id="IPR015914">
    <property type="entry name" value="PAPs_N"/>
</dbReference>
<dbReference type="OrthoDB" id="45007at2759"/>
<evidence type="ECO:0000259" key="10">
    <source>
        <dbReference type="Pfam" id="PF14008"/>
    </source>
</evidence>
<feature type="signal peptide" evidence="7">
    <location>
        <begin position="1"/>
        <end position="26"/>
    </location>
</feature>
<accession>A0A811NC46</accession>
<comment type="similarity">
    <text evidence="2 7">Belongs to the metallophosphoesterase superfamily. Purple acid phosphatase family.</text>
</comment>
<proteinExistence type="inferred from homology"/>
<evidence type="ECO:0000256" key="3">
    <source>
        <dbReference type="ARBA" id="ARBA00011738"/>
    </source>
</evidence>
<evidence type="ECO:0000313" key="13">
    <source>
        <dbReference type="Proteomes" id="UP000604825"/>
    </source>
</evidence>
<dbReference type="EMBL" id="CAJGYO010000003">
    <property type="protein sequence ID" value="CAD6221597.1"/>
    <property type="molecule type" value="Genomic_DNA"/>
</dbReference>
<comment type="subunit">
    <text evidence="3">Homodimer.</text>
</comment>
<dbReference type="AlphaFoldDB" id="A0A811NC46"/>
<feature type="transmembrane region" description="Helical" evidence="8">
    <location>
        <begin position="576"/>
        <end position="598"/>
    </location>
</feature>
<dbReference type="SUPFAM" id="SSF56300">
    <property type="entry name" value="Metallo-dependent phosphatases"/>
    <property type="match status" value="1"/>
</dbReference>
<sequence>MYPENPHLRFLLFLAVAAIAAGGAAAGTTLTASLSGHQIKIRWSGLPAPDGLDYVAIYSPPSSRDRDFLGYLFLNGSASWRGGSGELSLPRLPTLRAPYQFRLFRWPANEYSYHHIDHDRNPLPHGKHRVAVSGEVSVGDPARPEQVHLAFADGIDEMRVLFVCGDRGKRVVRYGLQKEDEKEWREVGTDVSTYEQKHMCDWPANSSVAWRDPGFVFDGLVKGLETGRRYFYKVGSDTGGWSEIYSFISRDSEANETNAFLFGDMGTYVPVTACLTTEEVGRIDGQIEPIAANTPYHVCIGNHEYDWPSQPWKPWWATYGKDGGGECGITYSVKFRMPGNSILPTGNGGPDTRNLYYSFDSGVVHFVYMSTETNFVQGSDQYNFLKADLEKVNRNRTPFVVFQGHRPMYTSSDETRDTALKQKMLQHLEPLLVTYNVTLALWGHVHRYERFCPMKNIQCVNTSSSFQYSGAPVHLVIGMGGQDWQPIWQPRPDHPDVPIFPQPERSMYRGGEFGYTRLVATREKVTLTYVGNHDGQVHDMVEIFSGLVSSNSSVAEPVDGTKHGTGDSTVRKISPLYLEIGGSVLFALLLGFSFGFLIRRKKEAAQWTPVKNEES</sequence>
<keyword evidence="5 7" id="KW-0732">Signal</keyword>
<keyword evidence="13" id="KW-1185">Reference proteome</keyword>
<evidence type="ECO:0000256" key="1">
    <source>
        <dbReference type="ARBA" id="ARBA00004613"/>
    </source>
</evidence>
<keyword evidence="8" id="KW-1133">Transmembrane helix</keyword>
<dbReference type="Proteomes" id="UP000604825">
    <property type="component" value="Unassembled WGS sequence"/>
</dbReference>
<feature type="domain" description="Calcineurin-like phosphoesterase" evidence="9">
    <location>
        <begin position="255"/>
        <end position="448"/>
    </location>
</feature>
<evidence type="ECO:0000256" key="2">
    <source>
        <dbReference type="ARBA" id="ARBA00008723"/>
    </source>
</evidence>
<dbReference type="SUPFAM" id="SSF49363">
    <property type="entry name" value="Purple acid phosphatase, N-terminal domain"/>
    <property type="match status" value="1"/>
</dbReference>
<gene>
    <name evidence="12" type="ORF">NCGR_LOCUS14847</name>
</gene>
<evidence type="ECO:0000256" key="6">
    <source>
        <dbReference type="ARBA" id="ARBA00023180"/>
    </source>
</evidence>
<feature type="domain" description="Purple acid phosphatase C-terminal" evidence="10">
    <location>
        <begin position="471"/>
        <end position="539"/>
    </location>
</feature>
<dbReference type="PANTHER" id="PTHR45778:SF7">
    <property type="entry name" value="PURPLE ACID PHOSPHATASE"/>
    <property type="match status" value="1"/>
</dbReference>
<keyword evidence="7" id="KW-0378">Hydrolase</keyword>
<protein>
    <recommendedName>
        <fullName evidence="7">Purple acid phosphatase</fullName>
        <ecNumber evidence="7">3.1.3.2</ecNumber>
    </recommendedName>
</protein>
<evidence type="ECO:0000313" key="12">
    <source>
        <dbReference type="EMBL" id="CAD6221597.1"/>
    </source>
</evidence>
<keyword evidence="6" id="KW-0325">Glycoprotein</keyword>
<dbReference type="InterPro" id="IPR008963">
    <property type="entry name" value="Purple_acid_Pase-like_N"/>
</dbReference>
<dbReference type="GO" id="GO:0003993">
    <property type="term" value="F:acid phosphatase activity"/>
    <property type="evidence" value="ECO:0007669"/>
    <property type="project" value="UniProtKB-EC"/>
</dbReference>
<dbReference type="Gene3D" id="3.60.21.10">
    <property type="match status" value="1"/>
</dbReference>
<dbReference type="PANTHER" id="PTHR45778">
    <property type="entry name" value="PURPLE ACID PHOSPHATASE-RELATED"/>
    <property type="match status" value="1"/>
</dbReference>
<dbReference type="Pfam" id="PF14008">
    <property type="entry name" value="Metallophos_C"/>
    <property type="match status" value="1"/>
</dbReference>
<organism evidence="12 13">
    <name type="scientific">Miscanthus lutarioriparius</name>
    <dbReference type="NCBI Taxonomy" id="422564"/>
    <lineage>
        <taxon>Eukaryota</taxon>
        <taxon>Viridiplantae</taxon>
        <taxon>Streptophyta</taxon>
        <taxon>Embryophyta</taxon>
        <taxon>Tracheophyta</taxon>
        <taxon>Spermatophyta</taxon>
        <taxon>Magnoliopsida</taxon>
        <taxon>Liliopsida</taxon>
        <taxon>Poales</taxon>
        <taxon>Poaceae</taxon>
        <taxon>PACMAD clade</taxon>
        <taxon>Panicoideae</taxon>
        <taxon>Andropogonodae</taxon>
        <taxon>Andropogoneae</taxon>
        <taxon>Saccharinae</taxon>
        <taxon>Miscanthus</taxon>
    </lineage>
</organism>
<comment type="catalytic activity">
    <reaction evidence="7">
        <text>a phosphate monoester + H2O = an alcohol + phosphate</text>
        <dbReference type="Rhea" id="RHEA:15017"/>
        <dbReference type="ChEBI" id="CHEBI:15377"/>
        <dbReference type="ChEBI" id="CHEBI:30879"/>
        <dbReference type="ChEBI" id="CHEBI:43474"/>
        <dbReference type="ChEBI" id="CHEBI:67140"/>
        <dbReference type="EC" id="3.1.3.2"/>
    </reaction>
</comment>
<reference evidence="12" key="1">
    <citation type="submission" date="2020-10" db="EMBL/GenBank/DDBJ databases">
        <authorList>
            <person name="Han B."/>
            <person name="Lu T."/>
            <person name="Zhao Q."/>
            <person name="Huang X."/>
            <person name="Zhao Y."/>
        </authorList>
    </citation>
    <scope>NUCLEOTIDE SEQUENCE</scope>
</reference>
<dbReference type="InterPro" id="IPR029052">
    <property type="entry name" value="Metallo-depent_PP-like"/>
</dbReference>
<evidence type="ECO:0000256" key="8">
    <source>
        <dbReference type="SAM" id="Phobius"/>
    </source>
</evidence>
<dbReference type="GO" id="GO:0005576">
    <property type="term" value="C:extracellular region"/>
    <property type="evidence" value="ECO:0007669"/>
    <property type="project" value="UniProtKB-SubCell"/>
</dbReference>
<evidence type="ECO:0000256" key="7">
    <source>
        <dbReference type="RuleBase" id="RU361203"/>
    </source>
</evidence>
<dbReference type="Pfam" id="PF00149">
    <property type="entry name" value="Metallophos"/>
    <property type="match status" value="1"/>
</dbReference>
<evidence type="ECO:0000256" key="5">
    <source>
        <dbReference type="ARBA" id="ARBA00022729"/>
    </source>
</evidence>
<feature type="domain" description="Purple acid phosphatase N-terminal" evidence="11">
    <location>
        <begin position="144"/>
        <end position="247"/>
    </location>
</feature>
<name>A0A811NC46_9POAL</name>
<keyword evidence="4" id="KW-0964">Secreted</keyword>
<dbReference type="CDD" id="cd00839">
    <property type="entry name" value="MPP_PAPs"/>
    <property type="match status" value="1"/>
</dbReference>
<comment type="subcellular location">
    <subcellularLocation>
        <location evidence="1">Secreted</location>
    </subcellularLocation>
</comment>
<keyword evidence="8" id="KW-0472">Membrane</keyword>
<dbReference type="EC" id="3.1.3.2" evidence="7"/>
<comment type="caution">
    <text evidence="12">The sequence shown here is derived from an EMBL/GenBank/DDBJ whole genome shotgun (WGS) entry which is preliminary data.</text>
</comment>
<evidence type="ECO:0000259" key="9">
    <source>
        <dbReference type="Pfam" id="PF00149"/>
    </source>
</evidence>
<feature type="chain" id="PRO_5033110831" description="Purple acid phosphatase" evidence="7">
    <location>
        <begin position="27"/>
        <end position="615"/>
    </location>
</feature>
<evidence type="ECO:0000256" key="4">
    <source>
        <dbReference type="ARBA" id="ARBA00022525"/>
    </source>
</evidence>
<dbReference type="InterPro" id="IPR004843">
    <property type="entry name" value="Calcineurin-like_PHP"/>
</dbReference>
<dbReference type="InterPro" id="IPR025733">
    <property type="entry name" value="PAPs_C"/>
</dbReference>
<dbReference type="InterPro" id="IPR041792">
    <property type="entry name" value="MPP_PAP"/>
</dbReference>
<dbReference type="Gene3D" id="2.60.40.380">
    <property type="entry name" value="Purple acid phosphatase-like, N-terminal"/>
    <property type="match status" value="1"/>
</dbReference>
<dbReference type="GO" id="GO:0046872">
    <property type="term" value="F:metal ion binding"/>
    <property type="evidence" value="ECO:0007669"/>
    <property type="project" value="InterPro"/>
</dbReference>
<evidence type="ECO:0000259" key="11">
    <source>
        <dbReference type="Pfam" id="PF16656"/>
    </source>
</evidence>